<dbReference type="RefSeq" id="WP_009374492.1">
    <property type="nucleotide sequence ID" value="NZ_ALJD01000002.1"/>
</dbReference>
<evidence type="ECO:0000256" key="1">
    <source>
        <dbReference type="SAM" id="MobiDB-lite"/>
    </source>
</evidence>
<dbReference type="EMBL" id="ALJD01000002">
    <property type="protein sequence ID" value="EJN61454.1"/>
    <property type="molecule type" value="Genomic_DNA"/>
</dbReference>
<comment type="caution">
    <text evidence="2">The sequence shown here is derived from an EMBL/GenBank/DDBJ whole genome shotgun (WGS) entry which is preliminary data.</text>
</comment>
<dbReference type="InterPro" id="IPR006311">
    <property type="entry name" value="TAT_signal"/>
</dbReference>
<dbReference type="PATRIC" id="fig|1210908.3.peg.472"/>
<dbReference type="InterPro" id="IPR027396">
    <property type="entry name" value="DsrEFH-like"/>
</dbReference>
<name>J3JI05_9EURY</name>
<accession>J3JI05</accession>
<gene>
    <name evidence="2" type="ORF">HSB1_04950</name>
</gene>
<protein>
    <submittedName>
        <fullName evidence="2">Uncharacterized protein</fullName>
    </submittedName>
</protein>
<reference evidence="2 3" key="1">
    <citation type="journal article" date="2012" name="J. Bacteriol.">
        <title>Draft Genome Sequence of the Extremely Halophilic Archaeon Halogranum salarium B-1T.</title>
        <authorList>
            <person name="Kim K.K."/>
            <person name="Lee K.C."/>
            <person name="Lee J.S."/>
        </authorList>
    </citation>
    <scope>NUCLEOTIDE SEQUENCE [LARGE SCALE GENOMIC DNA]</scope>
    <source>
        <strain evidence="2 3">B-1</strain>
    </source>
</reference>
<feature type="compositionally biased region" description="Low complexity" evidence="1">
    <location>
        <begin position="55"/>
        <end position="65"/>
    </location>
</feature>
<evidence type="ECO:0000313" key="2">
    <source>
        <dbReference type="EMBL" id="EJN61454.1"/>
    </source>
</evidence>
<dbReference type="InterPro" id="IPR003787">
    <property type="entry name" value="Sulphur_relay_DsrE/F-like"/>
</dbReference>
<dbReference type="OrthoDB" id="57062at2157"/>
<dbReference type="PANTHER" id="PTHR37691">
    <property type="entry name" value="BLR3518 PROTEIN"/>
    <property type="match status" value="1"/>
</dbReference>
<dbReference type="eggNOG" id="arCOG04394">
    <property type="taxonomic scope" value="Archaea"/>
</dbReference>
<sequence length="178" mass="18927">MSRSRRRFLELAGVGTGLVVAGCTGTSESSTDTPTPPDESGTETPPPTPAETETETSTPEPEPTMSTVFHFAQGIDEQNHAVANVANLLADDSTDVENVVLVANGTGIKLLVEEESDQGDRVRELLDEGVSFRACENSMDALDVSESELIEGVETVPAGVGELTKLQVRDDYAYIETP</sequence>
<dbReference type="Pfam" id="PF02635">
    <property type="entry name" value="DsrE"/>
    <property type="match status" value="1"/>
</dbReference>
<dbReference type="AlphaFoldDB" id="J3JI05"/>
<dbReference type="Proteomes" id="UP000007813">
    <property type="component" value="Unassembled WGS sequence"/>
</dbReference>
<dbReference type="PROSITE" id="PS51257">
    <property type="entry name" value="PROKAR_LIPOPROTEIN"/>
    <property type="match status" value="1"/>
</dbReference>
<proteinExistence type="predicted"/>
<feature type="compositionally biased region" description="Low complexity" evidence="1">
    <location>
        <begin position="20"/>
        <end position="43"/>
    </location>
</feature>
<dbReference type="PROSITE" id="PS51318">
    <property type="entry name" value="TAT"/>
    <property type="match status" value="1"/>
</dbReference>
<evidence type="ECO:0000313" key="3">
    <source>
        <dbReference type="Proteomes" id="UP000007813"/>
    </source>
</evidence>
<dbReference type="PANTHER" id="PTHR37691:SF1">
    <property type="entry name" value="BLR3518 PROTEIN"/>
    <property type="match status" value="1"/>
</dbReference>
<organism evidence="2 3">
    <name type="scientific">Halogranum salarium B-1</name>
    <dbReference type="NCBI Taxonomy" id="1210908"/>
    <lineage>
        <taxon>Archaea</taxon>
        <taxon>Methanobacteriati</taxon>
        <taxon>Methanobacteriota</taxon>
        <taxon>Stenosarchaea group</taxon>
        <taxon>Halobacteria</taxon>
        <taxon>Halobacteriales</taxon>
        <taxon>Haloferacaceae</taxon>
    </lineage>
</organism>
<feature type="region of interest" description="Disordered" evidence="1">
    <location>
        <begin position="20"/>
        <end position="65"/>
    </location>
</feature>
<dbReference type="SUPFAM" id="SSF75169">
    <property type="entry name" value="DsrEFH-like"/>
    <property type="match status" value="1"/>
</dbReference>
<dbReference type="Gene3D" id="3.40.1260.10">
    <property type="entry name" value="DsrEFH-like"/>
    <property type="match status" value="1"/>
</dbReference>